<sequence>MRKRRMPKCSASIVFRISCNVLITTAEVSSLQPAAAEYVRAQVDTAFGSAKNDAYEIDTDEDFVTALEYVMPPTPEMAIYINAKLHLDLEEDTHHIIVSNILAVEGWAIHSICMDVVGTFNILQGIGIIRLVMLLIDTTSIQSAIAFPVLNS</sequence>
<dbReference type="EnsemblPlants" id="Pp3c19_6228V3.1">
    <property type="protein sequence ID" value="Pp3c19_6228V3.1"/>
    <property type="gene ID" value="Pp3c19_6228"/>
</dbReference>
<keyword evidence="3" id="KW-1185">Reference proteome</keyword>
<reference evidence="1 3" key="2">
    <citation type="journal article" date="2018" name="Plant J.">
        <title>The Physcomitrella patens chromosome-scale assembly reveals moss genome structure and evolution.</title>
        <authorList>
            <person name="Lang D."/>
            <person name="Ullrich K.K."/>
            <person name="Murat F."/>
            <person name="Fuchs J."/>
            <person name="Jenkins J."/>
            <person name="Haas F.B."/>
            <person name="Piednoel M."/>
            <person name="Gundlach H."/>
            <person name="Van Bel M."/>
            <person name="Meyberg R."/>
            <person name="Vives C."/>
            <person name="Morata J."/>
            <person name="Symeonidi A."/>
            <person name="Hiss M."/>
            <person name="Muchero W."/>
            <person name="Kamisugi Y."/>
            <person name="Saleh O."/>
            <person name="Blanc G."/>
            <person name="Decker E.L."/>
            <person name="van Gessel N."/>
            <person name="Grimwood J."/>
            <person name="Hayes R.D."/>
            <person name="Graham S.W."/>
            <person name="Gunter L.E."/>
            <person name="McDaniel S.F."/>
            <person name="Hoernstein S.N.W."/>
            <person name="Larsson A."/>
            <person name="Li F.W."/>
            <person name="Perroud P.F."/>
            <person name="Phillips J."/>
            <person name="Ranjan P."/>
            <person name="Rokshar D.S."/>
            <person name="Rothfels C.J."/>
            <person name="Schneider L."/>
            <person name="Shu S."/>
            <person name="Stevenson D.W."/>
            <person name="Thummler F."/>
            <person name="Tillich M."/>
            <person name="Villarreal Aguilar J.C."/>
            <person name="Widiez T."/>
            <person name="Wong G.K."/>
            <person name="Wymore A."/>
            <person name="Zhang Y."/>
            <person name="Zimmer A.D."/>
            <person name="Quatrano R.S."/>
            <person name="Mayer K.F.X."/>
            <person name="Goodstein D."/>
            <person name="Casacuberta J.M."/>
            <person name="Vandepoele K."/>
            <person name="Reski R."/>
            <person name="Cuming A.C."/>
            <person name="Tuskan G.A."/>
            <person name="Maumus F."/>
            <person name="Salse J."/>
            <person name="Schmutz J."/>
            <person name="Rensing S.A."/>
        </authorList>
    </citation>
    <scope>NUCLEOTIDE SEQUENCE [LARGE SCALE GENOMIC DNA]</scope>
    <source>
        <strain evidence="2 3">cv. Gransden 2004</strain>
    </source>
</reference>
<protein>
    <submittedName>
        <fullName evidence="1 2">Uncharacterized protein</fullName>
    </submittedName>
</protein>
<reference evidence="1 3" key="1">
    <citation type="journal article" date="2008" name="Science">
        <title>The Physcomitrella genome reveals evolutionary insights into the conquest of land by plants.</title>
        <authorList>
            <person name="Rensing S."/>
            <person name="Lang D."/>
            <person name="Zimmer A."/>
            <person name="Terry A."/>
            <person name="Salamov A."/>
            <person name="Shapiro H."/>
            <person name="Nishiyama T."/>
            <person name="Perroud P.-F."/>
            <person name="Lindquist E."/>
            <person name="Kamisugi Y."/>
            <person name="Tanahashi T."/>
            <person name="Sakakibara K."/>
            <person name="Fujita T."/>
            <person name="Oishi K."/>
            <person name="Shin-I T."/>
            <person name="Kuroki Y."/>
            <person name="Toyoda A."/>
            <person name="Suzuki Y."/>
            <person name="Hashimoto A."/>
            <person name="Yamaguchi K."/>
            <person name="Sugano A."/>
            <person name="Kohara Y."/>
            <person name="Fujiyama A."/>
            <person name="Anterola A."/>
            <person name="Aoki S."/>
            <person name="Ashton N."/>
            <person name="Barbazuk W.B."/>
            <person name="Barker E."/>
            <person name="Bennetzen J."/>
            <person name="Bezanilla M."/>
            <person name="Blankenship R."/>
            <person name="Cho S.H."/>
            <person name="Dutcher S."/>
            <person name="Estelle M."/>
            <person name="Fawcett J.A."/>
            <person name="Gundlach H."/>
            <person name="Hanada K."/>
            <person name="Heyl A."/>
            <person name="Hicks K.A."/>
            <person name="Hugh J."/>
            <person name="Lohr M."/>
            <person name="Mayer K."/>
            <person name="Melkozernov A."/>
            <person name="Murata T."/>
            <person name="Nelson D."/>
            <person name="Pils B."/>
            <person name="Prigge M."/>
            <person name="Reiss B."/>
            <person name="Renner T."/>
            <person name="Rombauts S."/>
            <person name="Rushton P."/>
            <person name="Sanderfoot A."/>
            <person name="Schween G."/>
            <person name="Shiu S.-H."/>
            <person name="Stueber K."/>
            <person name="Theodoulou F.L."/>
            <person name="Tu H."/>
            <person name="Van de Peer Y."/>
            <person name="Verrier P.J."/>
            <person name="Waters E."/>
            <person name="Wood A."/>
            <person name="Yang L."/>
            <person name="Cove D."/>
            <person name="Cuming A."/>
            <person name="Hasebe M."/>
            <person name="Lucas S."/>
            <person name="Mishler D.B."/>
            <person name="Reski R."/>
            <person name="Grigoriev I."/>
            <person name="Quatrano R.S."/>
            <person name="Boore J.L."/>
        </authorList>
    </citation>
    <scope>NUCLEOTIDE SEQUENCE [LARGE SCALE GENOMIC DNA]</scope>
    <source>
        <strain evidence="2 3">cv. Gransden 2004</strain>
    </source>
</reference>
<evidence type="ECO:0000313" key="1">
    <source>
        <dbReference type="EMBL" id="PNR33953.1"/>
    </source>
</evidence>
<proteinExistence type="predicted"/>
<dbReference type="Proteomes" id="UP000006727">
    <property type="component" value="Chromosome 19"/>
</dbReference>
<reference evidence="2" key="3">
    <citation type="submission" date="2020-12" db="UniProtKB">
        <authorList>
            <consortium name="EnsemblPlants"/>
        </authorList>
    </citation>
    <scope>IDENTIFICATION</scope>
</reference>
<dbReference type="Gramene" id="Pp3c19_6228V3.1">
    <property type="protein sequence ID" value="Pp3c19_6228V3.1"/>
    <property type="gene ID" value="Pp3c19_6228"/>
</dbReference>
<dbReference type="InParanoid" id="A0A2K1IXE0"/>
<dbReference type="InterPro" id="IPR045864">
    <property type="entry name" value="aa-tRNA-synth_II/BPL/LPL"/>
</dbReference>
<dbReference type="EMBL" id="ABEU02000019">
    <property type="protein sequence ID" value="PNR33953.1"/>
    <property type="molecule type" value="Genomic_DNA"/>
</dbReference>
<name>A0A2K1IXE0_PHYPA</name>
<dbReference type="Gene3D" id="3.30.930.10">
    <property type="entry name" value="Bira Bifunctional Protein, Domain 2"/>
    <property type="match status" value="1"/>
</dbReference>
<gene>
    <name evidence="1" type="ORF">PHYPA_023769</name>
</gene>
<dbReference type="AlphaFoldDB" id="A0A2K1IXE0"/>
<accession>A0A2K1IXE0</accession>
<organism evidence="1">
    <name type="scientific">Physcomitrium patens</name>
    <name type="common">Spreading-leaved earth moss</name>
    <name type="synonym">Physcomitrella patens</name>
    <dbReference type="NCBI Taxonomy" id="3218"/>
    <lineage>
        <taxon>Eukaryota</taxon>
        <taxon>Viridiplantae</taxon>
        <taxon>Streptophyta</taxon>
        <taxon>Embryophyta</taxon>
        <taxon>Bryophyta</taxon>
        <taxon>Bryophytina</taxon>
        <taxon>Bryopsida</taxon>
        <taxon>Funariidae</taxon>
        <taxon>Funariales</taxon>
        <taxon>Funariaceae</taxon>
        <taxon>Physcomitrium</taxon>
    </lineage>
</organism>
<evidence type="ECO:0000313" key="2">
    <source>
        <dbReference type="EnsemblPlants" id="Pp3c19_6228V3.1"/>
    </source>
</evidence>
<evidence type="ECO:0000313" key="3">
    <source>
        <dbReference type="Proteomes" id="UP000006727"/>
    </source>
</evidence>